<geneLocation type="plasmid" evidence="3 5">
    <name>pHGLR1</name>
</geneLocation>
<sequence length="65" mass="7278">MARDTLVSWQTFALFVLFPPAALVALVFFPLTLLVFGWLYYRGKHEAMLASDDEQTAMEPSDAAP</sequence>
<geneLocation type="plasmid" evidence="2 4">
    <name>pHG1</name>
</geneLocation>
<protein>
    <submittedName>
        <fullName evidence="2">Uncharacterized protein</fullName>
    </submittedName>
</protein>
<evidence type="ECO:0000313" key="4">
    <source>
        <dbReference type="Proteomes" id="UP000066124"/>
    </source>
</evidence>
<evidence type="ECO:0000313" key="3">
    <source>
        <dbReference type="EMBL" id="QOS13708.1"/>
    </source>
</evidence>
<dbReference type="PATRIC" id="fig|35746.4.peg.3245"/>
<proteinExistence type="predicted"/>
<gene>
    <name evidence="2" type="ORF">ABY42_15090</name>
    <name evidence="3" type="ORF">HfgLR_22500</name>
</gene>
<accession>A0A0K1IXD8</accession>
<dbReference type="AlphaFoldDB" id="A0A0K1IXD8"/>
<feature type="transmembrane region" description="Helical" evidence="1">
    <location>
        <begin position="12"/>
        <end position="41"/>
    </location>
</feature>
<keyword evidence="2" id="KW-0614">Plasmid</keyword>
<dbReference type="GeneID" id="59461233"/>
<reference evidence="2" key="2">
    <citation type="submission" date="2015-06" db="EMBL/GenBank/DDBJ databases">
        <authorList>
            <person name="Hoefler B.C."/>
            <person name="Straight P.D."/>
        </authorList>
    </citation>
    <scope>NUCLEOTIDE SEQUENCE [LARGE SCALE GENOMIC DNA]</scope>
    <source>
        <strain evidence="2">ARA6</strain>
        <plasmid evidence="2">pHG1</plasmid>
    </source>
</reference>
<evidence type="ECO:0000313" key="2">
    <source>
        <dbReference type="EMBL" id="AKU09136.1"/>
    </source>
</evidence>
<keyword evidence="1" id="KW-0812">Transmembrane</keyword>
<reference evidence="4" key="1">
    <citation type="journal article" date="2015" name="J. Biotechnol.">
        <title>Complete genome sequence of Haloferax gibbonsii strain ARA6, a potential producer of polyhydroxyalkanoates and halocins isolated from Araruama, Rio de Janeiro, Brasil.</title>
        <authorList>
            <person name="Pinto L.H."/>
            <person name="D'Alincourt Carvalho-Assef A.P."/>
            <person name="Vieira R.P."/>
            <person name="Clementino M.M."/>
            <person name="Albano R.M."/>
        </authorList>
    </citation>
    <scope>NUCLEOTIDE SEQUENCE [LARGE SCALE GENOMIC DNA]</scope>
    <source>
        <strain evidence="4">ARA6</strain>
        <plasmid evidence="4">Plasmid pHG1</plasmid>
    </source>
</reference>
<organism evidence="2 4">
    <name type="scientific">Haloferax gibbonsii</name>
    <dbReference type="NCBI Taxonomy" id="35746"/>
    <lineage>
        <taxon>Archaea</taxon>
        <taxon>Methanobacteriati</taxon>
        <taxon>Methanobacteriota</taxon>
        <taxon>Stenosarchaea group</taxon>
        <taxon>Halobacteria</taxon>
        <taxon>Halobacteriales</taxon>
        <taxon>Haloferacaceae</taxon>
        <taxon>Haloferax</taxon>
    </lineage>
</organism>
<dbReference type="EMBL" id="CP011948">
    <property type="protein sequence ID" value="AKU09136.1"/>
    <property type="molecule type" value="Genomic_DNA"/>
</dbReference>
<keyword evidence="1" id="KW-0472">Membrane</keyword>
<dbReference type="RefSeq" id="WP_004971590.1">
    <property type="nucleotide sequence ID" value="NZ_CP011948.1"/>
</dbReference>
<name>A0A0K1IXD8_HALGI</name>
<evidence type="ECO:0000313" key="5">
    <source>
        <dbReference type="Proteomes" id="UP000663064"/>
    </source>
</evidence>
<dbReference type="Proteomes" id="UP000066124">
    <property type="component" value="Plasmid pHG1"/>
</dbReference>
<dbReference type="EMBL" id="CP063206">
    <property type="protein sequence ID" value="QOS13708.1"/>
    <property type="molecule type" value="Genomic_DNA"/>
</dbReference>
<reference evidence="3" key="3">
    <citation type="journal article" date="2021" name="Front. Microbiol.">
        <title>Cellular and Genomic Properties of Haloferax gibbonsii LR2-5, the Host of Euryarchaeal Virus HFTV1.</title>
        <authorList>
            <person name="Tittes C."/>
            <person name="Schwarzer S."/>
            <person name="Pfeiffer F."/>
            <person name="Dyall-Smith M."/>
            <person name="Rodriguez-Franco M."/>
            <person name="Oksanen H.M."/>
            <person name="Quax T.E.F."/>
        </authorList>
    </citation>
    <scope>NUCLEOTIDE SEQUENCE</scope>
    <source>
        <strain evidence="3">LR2-5</strain>
        <plasmid evidence="3 5">pHGLR1</plasmid>
    </source>
</reference>
<dbReference type="KEGG" id="hgi:ABY42_15090"/>
<dbReference type="Proteomes" id="UP000663064">
    <property type="component" value="Plasmid pHGLR1"/>
</dbReference>
<keyword evidence="1" id="KW-1133">Transmembrane helix</keyword>
<evidence type="ECO:0000256" key="1">
    <source>
        <dbReference type="SAM" id="Phobius"/>
    </source>
</evidence>